<gene>
    <name evidence="1" type="ORF">KGM_215974</name>
</gene>
<keyword evidence="2" id="KW-1185">Reference proteome</keyword>
<protein>
    <submittedName>
        <fullName evidence="1">Uncharacterized protein</fullName>
    </submittedName>
</protein>
<organism evidence="1 2">
    <name type="scientific">Danaus plexippus plexippus</name>
    <dbReference type="NCBI Taxonomy" id="278856"/>
    <lineage>
        <taxon>Eukaryota</taxon>
        <taxon>Metazoa</taxon>
        <taxon>Ecdysozoa</taxon>
        <taxon>Arthropoda</taxon>
        <taxon>Hexapoda</taxon>
        <taxon>Insecta</taxon>
        <taxon>Pterygota</taxon>
        <taxon>Neoptera</taxon>
        <taxon>Endopterygota</taxon>
        <taxon>Lepidoptera</taxon>
        <taxon>Glossata</taxon>
        <taxon>Ditrysia</taxon>
        <taxon>Papilionoidea</taxon>
        <taxon>Nymphalidae</taxon>
        <taxon>Danainae</taxon>
        <taxon>Danaini</taxon>
        <taxon>Danaina</taxon>
        <taxon>Danaus</taxon>
        <taxon>Danaus</taxon>
    </lineage>
</organism>
<dbReference type="KEGG" id="dpl:KGM_215974"/>
<accession>A0A212ESF2</accession>
<comment type="caution">
    <text evidence="1">The sequence shown here is derived from an EMBL/GenBank/DDBJ whole genome shotgun (WGS) entry which is preliminary data.</text>
</comment>
<evidence type="ECO:0000313" key="1">
    <source>
        <dbReference type="EMBL" id="OWR44426.1"/>
    </source>
</evidence>
<name>A0A212ESF2_DANPL</name>
<dbReference type="Proteomes" id="UP000007151">
    <property type="component" value="Unassembled WGS sequence"/>
</dbReference>
<reference evidence="1 2" key="1">
    <citation type="journal article" date="2011" name="Cell">
        <title>The monarch butterfly genome yields insights into long-distance migration.</title>
        <authorList>
            <person name="Zhan S."/>
            <person name="Merlin C."/>
            <person name="Boore J.L."/>
            <person name="Reppert S.M."/>
        </authorList>
    </citation>
    <scope>NUCLEOTIDE SEQUENCE [LARGE SCALE GENOMIC DNA]</scope>
    <source>
        <strain evidence="1">F-2</strain>
    </source>
</reference>
<evidence type="ECO:0000313" key="2">
    <source>
        <dbReference type="Proteomes" id="UP000007151"/>
    </source>
</evidence>
<dbReference type="OrthoDB" id="7233654at2759"/>
<dbReference type="AlphaFoldDB" id="A0A212ESF2"/>
<proteinExistence type="predicted"/>
<sequence length="126" mass="14673">MIRLGSVYVLITLVISVVKNETEAVLQNYGFQTFDDKSWRVLSKYKPLNTFTQKYHVEKSNRDMKAKLNDVLMMKLVSYYENKYALENNGPVRAGRLPLSRNIRVPPTKIRKNNHIKFSVPEVVII</sequence>
<dbReference type="EMBL" id="AGBW02012794">
    <property type="protein sequence ID" value="OWR44426.1"/>
    <property type="molecule type" value="Genomic_DNA"/>
</dbReference>